<dbReference type="PROSITE" id="PS50902">
    <property type="entry name" value="FLAVODOXIN_LIKE"/>
    <property type="match status" value="1"/>
</dbReference>
<evidence type="ECO:0000313" key="6">
    <source>
        <dbReference type="EMBL" id="SHF02526.1"/>
    </source>
</evidence>
<feature type="domain" description="4Fe-4S ferredoxin-type" evidence="5">
    <location>
        <begin position="208"/>
        <end position="235"/>
    </location>
</feature>
<dbReference type="GO" id="GO:0051536">
    <property type="term" value="F:iron-sulfur cluster binding"/>
    <property type="evidence" value="ECO:0007669"/>
    <property type="project" value="UniProtKB-KW"/>
</dbReference>
<evidence type="ECO:0000256" key="3">
    <source>
        <dbReference type="ARBA" id="ARBA00023014"/>
    </source>
</evidence>
<dbReference type="RefSeq" id="WP_072851793.1">
    <property type="nucleotide sequence ID" value="NZ_FQVI01000011.1"/>
</dbReference>
<dbReference type="GO" id="GO:0016651">
    <property type="term" value="F:oxidoreductase activity, acting on NAD(P)H"/>
    <property type="evidence" value="ECO:0007669"/>
    <property type="project" value="UniProtKB-ARBA"/>
</dbReference>
<accession>A0A1M4YA83</accession>
<dbReference type="STRING" id="1122155.SAMN02745158_02276"/>
<dbReference type="InterPro" id="IPR029039">
    <property type="entry name" value="Flavoprotein-like_sf"/>
</dbReference>
<dbReference type="Gene3D" id="3.40.50.360">
    <property type="match status" value="1"/>
</dbReference>
<dbReference type="SUPFAM" id="SSF54862">
    <property type="entry name" value="4Fe-4S ferredoxins"/>
    <property type="match status" value="1"/>
</dbReference>
<dbReference type="GO" id="GO:0010181">
    <property type="term" value="F:FMN binding"/>
    <property type="evidence" value="ECO:0007669"/>
    <property type="project" value="InterPro"/>
</dbReference>
<keyword evidence="1" id="KW-0479">Metal-binding</keyword>
<evidence type="ECO:0000259" key="4">
    <source>
        <dbReference type="PROSITE" id="PS50902"/>
    </source>
</evidence>
<feature type="domain" description="Flavodoxin-like" evidence="4">
    <location>
        <begin position="6"/>
        <end position="149"/>
    </location>
</feature>
<keyword evidence="2" id="KW-0408">Iron</keyword>
<dbReference type="EMBL" id="FQVI01000011">
    <property type="protein sequence ID" value="SHF02526.1"/>
    <property type="molecule type" value="Genomic_DNA"/>
</dbReference>
<dbReference type="InterPro" id="IPR008254">
    <property type="entry name" value="Flavodoxin/NO_synth"/>
</dbReference>
<protein>
    <submittedName>
        <fullName evidence="6">4Fe-4S dicluster domain-containing protein</fullName>
    </submittedName>
</protein>
<dbReference type="Gene3D" id="3.30.70.20">
    <property type="match status" value="1"/>
</dbReference>
<dbReference type="Pfam" id="PF12838">
    <property type="entry name" value="Fer4_7"/>
    <property type="match status" value="1"/>
</dbReference>
<gene>
    <name evidence="6" type="ORF">SAMN02745158_02276</name>
</gene>
<evidence type="ECO:0000256" key="1">
    <source>
        <dbReference type="ARBA" id="ARBA00022723"/>
    </source>
</evidence>
<feature type="domain" description="4Fe-4S ferredoxin-type" evidence="5">
    <location>
        <begin position="179"/>
        <end position="207"/>
    </location>
</feature>
<evidence type="ECO:0000259" key="5">
    <source>
        <dbReference type="PROSITE" id="PS51379"/>
    </source>
</evidence>
<dbReference type="NCBIfam" id="NF038196">
    <property type="entry name" value="ferrodoxin_EFR1"/>
    <property type="match status" value="1"/>
</dbReference>
<dbReference type="PANTHER" id="PTHR43122:SF1">
    <property type="entry name" value="IRON-SULFUR-BINDING PROTEIN"/>
    <property type="match status" value="1"/>
</dbReference>
<dbReference type="InterPro" id="IPR017896">
    <property type="entry name" value="4Fe4S_Fe-S-bd"/>
</dbReference>
<keyword evidence="3" id="KW-0411">Iron-sulfur</keyword>
<dbReference type="SUPFAM" id="SSF52218">
    <property type="entry name" value="Flavoproteins"/>
    <property type="match status" value="1"/>
</dbReference>
<keyword evidence="7" id="KW-1185">Reference proteome</keyword>
<dbReference type="OrthoDB" id="9813995at2"/>
<sequence length="260" mass="28925">MQIRKITQCYFSPRGTTKKVVTAIARQFSGPSVSFDLMEQPLTKQEQLSSDTLLIIGMPVYAGRIPKMCAEMLKNLKGSNTPAIAAVVYGNREYDDALIELRDLLKENGFSLISAGTFIARHSIFQDVAPNRPDTKDRRILKEFSEKSSLILDKFNENTATDLEVKGNSPYCQPGNVPLKPSGDKKCTACGLCVKVCPTHSIDIANPKKTKKDTCISCGACIQICPKNSRGYHGPLYKIAAKKFRKKCAEYKRPELFYLT</sequence>
<dbReference type="PANTHER" id="PTHR43122">
    <property type="entry name" value="FERREDOXIN SUBUNIT OF PYRUVATE:FLAVODOXIN OXIDOREDUCTASE-RELATED"/>
    <property type="match status" value="1"/>
</dbReference>
<dbReference type="PROSITE" id="PS00198">
    <property type="entry name" value="4FE4S_FER_1"/>
    <property type="match status" value="2"/>
</dbReference>
<dbReference type="PROSITE" id="PS51379">
    <property type="entry name" value="4FE4S_FER_2"/>
    <property type="match status" value="2"/>
</dbReference>
<dbReference type="GO" id="GO:0046872">
    <property type="term" value="F:metal ion binding"/>
    <property type="evidence" value="ECO:0007669"/>
    <property type="project" value="UniProtKB-KW"/>
</dbReference>
<reference evidence="6 7" key="1">
    <citation type="submission" date="2016-11" db="EMBL/GenBank/DDBJ databases">
        <authorList>
            <person name="Jaros S."/>
            <person name="Januszkiewicz K."/>
            <person name="Wedrychowicz H."/>
        </authorList>
    </citation>
    <scope>NUCLEOTIDE SEQUENCE [LARGE SCALE GENOMIC DNA]</scope>
    <source>
        <strain evidence="6 7">DSM 17459</strain>
    </source>
</reference>
<dbReference type="Proteomes" id="UP000184245">
    <property type="component" value="Unassembled WGS sequence"/>
</dbReference>
<evidence type="ECO:0000313" key="7">
    <source>
        <dbReference type="Proteomes" id="UP000184245"/>
    </source>
</evidence>
<dbReference type="AlphaFoldDB" id="A0A1M4YA83"/>
<dbReference type="InterPro" id="IPR017900">
    <property type="entry name" value="4Fe4S_Fe_S_CS"/>
</dbReference>
<name>A0A1M4YA83_9CLOT</name>
<evidence type="ECO:0000256" key="2">
    <source>
        <dbReference type="ARBA" id="ARBA00023004"/>
    </source>
</evidence>
<organism evidence="6 7">
    <name type="scientific">Lactonifactor longoviformis DSM 17459</name>
    <dbReference type="NCBI Taxonomy" id="1122155"/>
    <lineage>
        <taxon>Bacteria</taxon>
        <taxon>Bacillati</taxon>
        <taxon>Bacillota</taxon>
        <taxon>Clostridia</taxon>
        <taxon>Eubacteriales</taxon>
        <taxon>Clostridiaceae</taxon>
        <taxon>Lactonifactor</taxon>
    </lineage>
</organism>
<dbReference type="InterPro" id="IPR047964">
    <property type="entry name" value="EFR1-like"/>
</dbReference>
<proteinExistence type="predicted"/>